<sequence>MTRFLTCTAAAAALIAAGPAAAQIAGGLGGQVTGGVSGRIDRPAVGPAAGHLGDTLRGARDRTRDTVSNSRRMARDAAPDVDARADTNARAGLRADRDGAAVDAALQTGVTVRSSDGANLGEIVEVTRNEAGRTVHFLVRSADGTVRMVPAGAVSLDGEAVVTTWSEGQFRQHSDRNNGARRSDADDRR</sequence>
<evidence type="ECO:0008006" key="5">
    <source>
        <dbReference type="Google" id="ProtNLM"/>
    </source>
</evidence>
<dbReference type="RefSeq" id="WP_092308423.1">
    <property type="nucleotide sequence ID" value="NZ_FOZV01000002.1"/>
</dbReference>
<dbReference type="EMBL" id="FOZV01000002">
    <property type="protein sequence ID" value="SFS47120.1"/>
    <property type="molecule type" value="Genomic_DNA"/>
</dbReference>
<keyword evidence="4" id="KW-1185">Reference proteome</keyword>
<feature type="chain" id="PRO_5011717073" description="PRC-barrel domain-containing protein" evidence="2">
    <location>
        <begin position="23"/>
        <end position="189"/>
    </location>
</feature>
<dbReference type="SUPFAM" id="SSF50346">
    <property type="entry name" value="PRC-barrel domain"/>
    <property type="match status" value="1"/>
</dbReference>
<proteinExistence type="predicted"/>
<evidence type="ECO:0000313" key="3">
    <source>
        <dbReference type="EMBL" id="SFS47120.1"/>
    </source>
</evidence>
<accession>A0A1I6Q466</accession>
<dbReference type="Proteomes" id="UP000198788">
    <property type="component" value="Unassembled WGS sequence"/>
</dbReference>
<evidence type="ECO:0000313" key="4">
    <source>
        <dbReference type="Proteomes" id="UP000198788"/>
    </source>
</evidence>
<dbReference type="AlphaFoldDB" id="A0A1I6Q466"/>
<feature type="region of interest" description="Disordered" evidence="1">
    <location>
        <begin position="167"/>
        <end position="189"/>
    </location>
</feature>
<name>A0A1I6Q466_9CAUL</name>
<evidence type="ECO:0000256" key="1">
    <source>
        <dbReference type="SAM" id="MobiDB-lite"/>
    </source>
</evidence>
<evidence type="ECO:0000256" key="2">
    <source>
        <dbReference type="SAM" id="SignalP"/>
    </source>
</evidence>
<feature type="compositionally biased region" description="Basic and acidic residues" evidence="1">
    <location>
        <begin position="170"/>
        <end position="189"/>
    </location>
</feature>
<gene>
    <name evidence="3" type="ORF">SAMN05192570_1538</name>
</gene>
<keyword evidence="2" id="KW-0732">Signal</keyword>
<protein>
    <recommendedName>
        <fullName evidence="5">PRC-barrel domain-containing protein</fullName>
    </recommendedName>
</protein>
<reference evidence="4" key="1">
    <citation type="submission" date="2016-10" db="EMBL/GenBank/DDBJ databases">
        <authorList>
            <person name="Varghese N."/>
            <person name="Submissions S."/>
        </authorList>
    </citation>
    <scope>NUCLEOTIDE SEQUENCE [LARGE SCALE GENOMIC DNA]</scope>
    <source>
        <strain evidence="4">CGMCC 1.10683</strain>
    </source>
</reference>
<organism evidence="3 4">
    <name type="scientific">Brevundimonas viscosa</name>
    <dbReference type="NCBI Taxonomy" id="871741"/>
    <lineage>
        <taxon>Bacteria</taxon>
        <taxon>Pseudomonadati</taxon>
        <taxon>Pseudomonadota</taxon>
        <taxon>Alphaproteobacteria</taxon>
        <taxon>Caulobacterales</taxon>
        <taxon>Caulobacteraceae</taxon>
        <taxon>Brevundimonas</taxon>
    </lineage>
</organism>
<dbReference type="InterPro" id="IPR011033">
    <property type="entry name" value="PRC_barrel-like_sf"/>
</dbReference>
<dbReference type="STRING" id="871741.SAMN05192570_1538"/>
<feature type="signal peptide" evidence="2">
    <location>
        <begin position="1"/>
        <end position="22"/>
    </location>
</feature>
<feature type="compositionally biased region" description="Basic and acidic residues" evidence="1">
    <location>
        <begin position="73"/>
        <end position="84"/>
    </location>
</feature>
<feature type="region of interest" description="Disordered" evidence="1">
    <location>
        <begin position="44"/>
        <end position="84"/>
    </location>
</feature>